<dbReference type="PANTHER" id="PTHR24359">
    <property type="entry name" value="SERINE/THREONINE-PROTEIN KINASE SBK1"/>
    <property type="match status" value="1"/>
</dbReference>
<feature type="region of interest" description="Disordered" evidence="1">
    <location>
        <begin position="330"/>
        <end position="349"/>
    </location>
</feature>
<dbReference type="EMBL" id="JAULSU010000004">
    <property type="protein sequence ID" value="KAK0621009.1"/>
    <property type="molecule type" value="Genomic_DNA"/>
</dbReference>
<feature type="domain" description="Protein kinase" evidence="2">
    <location>
        <begin position="157"/>
        <end position="494"/>
    </location>
</feature>
<dbReference type="GO" id="GO:0005524">
    <property type="term" value="F:ATP binding"/>
    <property type="evidence" value="ECO:0007669"/>
    <property type="project" value="InterPro"/>
</dbReference>
<dbReference type="PROSITE" id="PS00108">
    <property type="entry name" value="PROTEIN_KINASE_ST"/>
    <property type="match status" value="1"/>
</dbReference>
<keyword evidence="3" id="KW-0808">Transferase</keyword>
<dbReference type="PROSITE" id="PS50011">
    <property type="entry name" value="PROTEIN_KINASE_DOM"/>
    <property type="match status" value="1"/>
</dbReference>
<evidence type="ECO:0000259" key="2">
    <source>
        <dbReference type="PROSITE" id="PS50011"/>
    </source>
</evidence>
<evidence type="ECO:0000313" key="3">
    <source>
        <dbReference type="EMBL" id="KAK0621009.1"/>
    </source>
</evidence>
<dbReference type="InterPro" id="IPR008271">
    <property type="entry name" value="Ser/Thr_kinase_AS"/>
</dbReference>
<organism evidence="3 4">
    <name type="scientific">Immersiella caudata</name>
    <dbReference type="NCBI Taxonomy" id="314043"/>
    <lineage>
        <taxon>Eukaryota</taxon>
        <taxon>Fungi</taxon>
        <taxon>Dikarya</taxon>
        <taxon>Ascomycota</taxon>
        <taxon>Pezizomycotina</taxon>
        <taxon>Sordariomycetes</taxon>
        <taxon>Sordariomycetidae</taxon>
        <taxon>Sordariales</taxon>
        <taxon>Lasiosphaeriaceae</taxon>
        <taxon>Immersiella</taxon>
    </lineage>
</organism>
<dbReference type="CDD" id="cd00180">
    <property type="entry name" value="PKc"/>
    <property type="match status" value="1"/>
</dbReference>
<dbReference type="GO" id="GO:0004674">
    <property type="term" value="F:protein serine/threonine kinase activity"/>
    <property type="evidence" value="ECO:0007669"/>
    <property type="project" value="TreeGrafter"/>
</dbReference>
<dbReference type="AlphaFoldDB" id="A0AA39WSY1"/>
<comment type="caution">
    <text evidence="3">The sequence shown here is derived from an EMBL/GenBank/DDBJ whole genome shotgun (WGS) entry which is preliminary data.</text>
</comment>
<accession>A0AA39WSY1</accession>
<sequence length="515" mass="57272">MSSRHVENLADRIWKLSERNGPAFGSQQFIPASTYNNHNIINENTVRSELGLAKGEDERLVNFSLGPAVKTFLIHLDLGWDVNTTRQHMVNFMQTGFNDGMLPVTLDFCNASPAFRSKAWSPASRHNFCKGQWPYLAPVVTEKTSMLTLDMEPLPFLQIRESARSGGSSYVHQIRVHKDHLKLGNSPQTHSSATDIAVKETPGPFHSHFTTEATTLLALRPLNHPNIIPCLAAISKMDKYYLLFPWATGGTLLNLQSRLEIDPLSLPLSDLRLLISQTLRQFRGILDALHHIHKMGFRHGDIKPENILVFQDGRSKTGIWKLADFGAATRRADSSGSGGRRRETESRVEYSTVRYEPPEAGAPGGVIREGDVWSLGAVMLECAIWLMYGDGEVMRFVREMGGVGAAFYVMGEREARMHPVVTDWLGHMKRDVEGQGTALGEVLGLVEGWMLTMVGSKSEGRGSPKDLVRMMDGIIAKTEHKRTGGEFLFRGVGMTKGRKRHGDKGPQRAPSGSRY</sequence>
<dbReference type="InterPro" id="IPR011009">
    <property type="entry name" value="Kinase-like_dom_sf"/>
</dbReference>
<dbReference type="Gene3D" id="1.10.510.10">
    <property type="entry name" value="Transferase(Phosphotransferase) domain 1"/>
    <property type="match status" value="1"/>
</dbReference>
<reference evidence="3" key="1">
    <citation type="submission" date="2023-06" db="EMBL/GenBank/DDBJ databases">
        <title>Genome-scale phylogeny and comparative genomics of the fungal order Sordariales.</title>
        <authorList>
            <consortium name="Lawrence Berkeley National Laboratory"/>
            <person name="Hensen N."/>
            <person name="Bonometti L."/>
            <person name="Westerberg I."/>
            <person name="Brannstrom I.O."/>
            <person name="Guillou S."/>
            <person name="Cros-Aarteil S."/>
            <person name="Calhoun S."/>
            <person name="Haridas S."/>
            <person name="Kuo A."/>
            <person name="Mondo S."/>
            <person name="Pangilinan J."/>
            <person name="Riley R."/>
            <person name="Labutti K."/>
            <person name="Andreopoulos B."/>
            <person name="Lipzen A."/>
            <person name="Chen C."/>
            <person name="Yanf M."/>
            <person name="Daum C."/>
            <person name="Ng V."/>
            <person name="Clum A."/>
            <person name="Steindorff A."/>
            <person name="Ohm R."/>
            <person name="Martin F."/>
            <person name="Silar P."/>
            <person name="Natvig D."/>
            <person name="Lalanne C."/>
            <person name="Gautier V."/>
            <person name="Ament-Velasquez S.L."/>
            <person name="Kruys A."/>
            <person name="Hutchinson M.I."/>
            <person name="Powell A.J."/>
            <person name="Barry K."/>
            <person name="Miller A.N."/>
            <person name="Grigoriev I.V."/>
            <person name="Debuchy R."/>
            <person name="Gladieux P."/>
            <person name="Thoren M.H."/>
            <person name="Johannesson H."/>
        </authorList>
    </citation>
    <scope>NUCLEOTIDE SEQUENCE</scope>
    <source>
        <strain evidence="3">CBS 606.72</strain>
    </source>
</reference>
<dbReference type="Pfam" id="PF00069">
    <property type="entry name" value="Pkinase"/>
    <property type="match status" value="1"/>
</dbReference>
<protein>
    <submittedName>
        <fullName evidence="3">Kinase-like domain-containing protein</fullName>
    </submittedName>
</protein>
<dbReference type="PANTHER" id="PTHR24359:SF1">
    <property type="entry name" value="INHIBITOR OF NUCLEAR FACTOR KAPPA-B KINASE EPSILON SUBUNIT HOMOLOG 1-RELATED"/>
    <property type="match status" value="1"/>
</dbReference>
<keyword evidence="3" id="KW-0418">Kinase</keyword>
<dbReference type="SMART" id="SM00220">
    <property type="entry name" value="S_TKc"/>
    <property type="match status" value="1"/>
</dbReference>
<proteinExistence type="predicted"/>
<keyword evidence="4" id="KW-1185">Reference proteome</keyword>
<dbReference type="Proteomes" id="UP001175000">
    <property type="component" value="Unassembled WGS sequence"/>
</dbReference>
<gene>
    <name evidence="3" type="ORF">B0T14DRAFT_567724</name>
</gene>
<evidence type="ECO:0000313" key="4">
    <source>
        <dbReference type="Proteomes" id="UP001175000"/>
    </source>
</evidence>
<evidence type="ECO:0000256" key="1">
    <source>
        <dbReference type="SAM" id="MobiDB-lite"/>
    </source>
</evidence>
<feature type="region of interest" description="Disordered" evidence="1">
    <location>
        <begin position="493"/>
        <end position="515"/>
    </location>
</feature>
<name>A0AA39WSY1_9PEZI</name>
<dbReference type="InterPro" id="IPR000719">
    <property type="entry name" value="Prot_kinase_dom"/>
</dbReference>
<dbReference type="SUPFAM" id="SSF56112">
    <property type="entry name" value="Protein kinase-like (PK-like)"/>
    <property type="match status" value="1"/>
</dbReference>